<dbReference type="InterPro" id="IPR051975">
    <property type="entry name" value="mtLSU_mL45"/>
</dbReference>
<protein>
    <recommendedName>
        <fullName evidence="6">Tim44-like domain-containing protein</fullName>
    </recommendedName>
</protein>
<evidence type="ECO:0008006" key="6">
    <source>
        <dbReference type="Google" id="ProtNLM"/>
    </source>
</evidence>
<keyword evidence="5" id="KW-1185">Reference proteome</keyword>
<sequence length="275" mass="30510">MSVRPGLLASTSRAALVLARPAPRALSTTPFRGAKEGTVQNIDKEIKNRERVMASLPRGIDITAHFESIILEPIVDPPTWIRLPWILKPVQYYHYTKERVQRDMGTAQMVNALVKEGLVPWVKTSWFSGAGKAMEGIMPEFVERYEAFNRAQASADAKALPTLAAGPALKKAREVASKMQRANASWAIETQHNPPKLQSVRYVPLMGADGPKLAQVCVTFDTTQALTTGPKGKQETKSQRVRENVVFERSNAPNSPWRIKSVLETTWPKLLEGKA</sequence>
<name>A0AAD3YA80_9TREE</name>
<dbReference type="PANTHER" id="PTHR28554">
    <property type="entry name" value="39S RIBOSOMAL PROTEIN L45, MITOCHONDRIAL"/>
    <property type="match status" value="1"/>
</dbReference>
<proteinExistence type="predicted"/>
<reference evidence="4" key="1">
    <citation type="journal article" date="2023" name="BMC Genomics">
        <title>Chromosome-level genome assemblies of Cutaneotrichosporon spp. (Trichosporonales, Basidiomycota) reveal imbalanced evolution between nucleotide sequences and chromosome synteny.</title>
        <authorList>
            <person name="Kobayashi Y."/>
            <person name="Kayamori A."/>
            <person name="Aoki K."/>
            <person name="Shiwa Y."/>
            <person name="Matsutani M."/>
            <person name="Fujita N."/>
            <person name="Sugita T."/>
            <person name="Iwasaki W."/>
            <person name="Tanaka N."/>
            <person name="Takashima M."/>
        </authorList>
    </citation>
    <scope>NUCLEOTIDE SEQUENCE</scope>
    <source>
        <strain evidence="4">HIS016</strain>
    </source>
</reference>
<evidence type="ECO:0000256" key="2">
    <source>
        <dbReference type="ARBA" id="ARBA00022946"/>
    </source>
</evidence>
<comment type="subcellular location">
    <subcellularLocation>
        <location evidence="1">Mitochondrion</location>
    </subcellularLocation>
</comment>
<dbReference type="GO" id="GO:0005739">
    <property type="term" value="C:mitochondrion"/>
    <property type="evidence" value="ECO:0007669"/>
    <property type="project" value="UniProtKB-SubCell"/>
</dbReference>
<keyword evidence="2" id="KW-0809">Transit peptide</keyword>
<comment type="caution">
    <text evidence="4">The sequence shown here is derived from an EMBL/GenBank/DDBJ whole genome shotgun (WGS) entry which is preliminary data.</text>
</comment>
<gene>
    <name evidence="4" type="ORF">CspeluHIS016_0208010</name>
</gene>
<evidence type="ECO:0000313" key="4">
    <source>
        <dbReference type="EMBL" id="GMK55745.1"/>
    </source>
</evidence>
<dbReference type="Gene3D" id="3.10.450.240">
    <property type="match status" value="1"/>
</dbReference>
<dbReference type="Proteomes" id="UP001222932">
    <property type="component" value="Unassembled WGS sequence"/>
</dbReference>
<reference evidence="4" key="2">
    <citation type="submission" date="2023-06" db="EMBL/GenBank/DDBJ databases">
        <authorList>
            <person name="Kobayashi Y."/>
            <person name="Kayamori A."/>
            <person name="Aoki K."/>
            <person name="Shiwa Y."/>
            <person name="Fujita N."/>
            <person name="Sugita T."/>
            <person name="Iwasaki W."/>
            <person name="Tanaka N."/>
            <person name="Takashima M."/>
        </authorList>
    </citation>
    <scope>NUCLEOTIDE SEQUENCE</scope>
    <source>
        <strain evidence="4">HIS016</strain>
    </source>
</reference>
<dbReference type="EMBL" id="BTCM01000002">
    <property type="protein sequence ID" value="GMK55745.1"/>
    <property type="molecule type" value="Genomic_DNA"/>
</dbReference>
<dbReference type="AlphaFoldDB" id="A0AAD3YA80"/>
<dbReference type="PANTHER" id="PTHR28554:SF1">
    <property type="entry name" value="LARGE RIBOSOMAL SUBUNIT PROTEIN ML45"/>
    <property type="match status" value="1"/>
</dbReference>
<evidence type="ECO:0000256" key="3">
    <source>
        <dbReference type="ARBA" id="ARBA00023128"/>
    </source>
</evidence>
<accession>A0AAD3YA80</accession>
<keyword evidence="3" id="KW-0496">Mitochondrion</keyword>
<evidence type="ECO:0000256" key="1">
    <source>
        <dbReference type="ARBA" id="ARBA00004173"/>
    </source>
</evidence>
<organism evidence="4 5">
    <name type="scientific">Cutaneotrichosporon spelunceum</name>
    <dbReference type="NCBI Taxonomy" id="1672016"/>
    <lineage>
        <taxon>Eukaryota</taxon>
        <taxon>Fungi</taxon>
        <taxon>Dikarya</taxon>
        <taxon>Basidiomycota</taxon>
        <taxon>Agaricomycotina</taxon>
        <taxon>Tremellomycetes</taxon>
        <taxon>Trichosporonales</taxon>
        <taxon>Trichosporonaceae</taxon>
        <taxon>Cutaneotrichosporon</taxon>
    </lineage>
</organism>
<evidence type="ECO:0000313" key="5">
    <source>
        <dbReference type="Proteomes" id="UP001222932"/>
    </source>
</evidence>